<dbReference type="EMBL" id="AP022642">
    <property type="protein sequence ID" value="BCA29728.1"/>
    <property type="molecule type" value="Genomic_DNA"/>
</dbReference>
<reference evidence="1 2" key="1">
    <citation type="journal article" date="2020" name="Microbiol. Resour. Announc.">
        <title>Complete genome sequence of Pseudomonas otitidis strain MrB4, isolated from Lake Biwa in Japan.</title>
        <authorList>
            <person name="Miyazaki K."/>
            <person name="Hase E."/>
            <person name="Maruya T."/>
        </authorList>
    </citation>
    <scope>NUCLEOTIDE SEQUENCE [LARGE SCALE GENOMIC DNA]</scope>
    <source>
        <strain evidence="1 2">MrB4</strain>
    </source>
</reference>
<evidence type="ECO:0000313" key="2">
    <source>
        <dbReference type="Proteomes" id="UP000501237"/>
    </source>
</evidence>
<name>A0A679GMY4_9GAMM</name>
<organism evidence="1 2">
    <name type="scientific">Metapseudomonas otitidis</name>
    <dbReference type="NCBI Taxonomy" id="319939"/>
    <lineage>
        <taxon>Bacteria</taxon>
        <taxon>Pseudomonadati</taxon>
        <taxon>Pseudomonadota</taxon>
        <taxon>Gammaproteobacteria</taxon>
        <taxon>Pseudomonadales</taxon>
        <taxon>Pseudomonadaceae</taxon>
        <taxon>Metapseudomonas</taxon>
    </lineage>
</organism>
<proteinExistence type="predicted"/>
<dbReference type="AlphaFoldDB" id="A0A679GMY4"/>
<evidence type="ECO:0000313" key="1">
    <source>
        <dbReference type="EMBL" id="BCA29728.1"/>
    </source>
</evidence>
<sequence>MAEEVSQQLLECEAITLLRKGYNTADRLSELTALIAKKRGAALLVEEMRSQWRTRAEWLI</sequence>
<gene>
    <name evidence="1" type="ORF">PtoMrB4_37050</name>
</gene>
<protein>
    <submittedName>
        <fullName evidence="1">Uncharacterized protein</fullName>
    </submittedName>
</protein>
<dbReference type="KEGG" id="poj:PtoMrB4_37050"/>
<accession>A0A679GMY4</accession>
<dbReference type="Proteomes" id="UP000501237">
    <property type="component" value="Chromosome"/>
</dbReference>